<keyword evidence="2" id="KW-1185">Reference proteome</keyword>
<dbReference type="WBParaSite" id="EVEC_0000631501-mRNA-1">
    <property type="protein sequence ID" value="EVEC_0000631501-mRNA-1"/>
    <property type="gene ID" value="EVEC_0000631501"/>
</dbReference>
<evidence type="ECO:0000313" key="2">
    <source>
        <dbReference type="Proteomes" id="UP000274131"/>
    </source>
</evidence>
<dbReference type="AlphaFoldDB" id="A0A0N4V7P4"/>
<proteinExistence type="predicted"/>
<name>A0A0N4V7P4_ENTVE</name>
<protein>
    <submittedName>
        <fullName evidence="3">BTB domain-containing protein</fullName>
    </submittedName>
</protein>
<evidence type="ECO:0000313" key="3">
    <source>
        <dbReference type="WBParaSite" id="EVEC_0000631501-mRNA-1"/>
    </source>
</evidence>
<reference evidence="1 2" key="2">
    <citation type="submission" date="2018-10" db="EMBL/GenBank/DDBJ databases">
        <authorList>
            <consortium name="Pathogen Informatics"/>
        </authorList>
    </citation>
    <scope>NUCLEOTIDE SEQUENCE [LARGE SCALE GENOMIC DNA]</scope>
</reference>
<organism evidence="3">
    <name type="scientific">Enterobius vermicularis</name>
    <name type="common">Human pinworm</name>
    <dbReference type="NCBI Taxonomy" id="51028"/>
    <lineage>
        <taxon>Eukaryota</taxon>
        <taxon>Metazoa</taxon>
        <taxon>Ecdysozoa</taxon>
        <taxon>Nematoda</taxon>
        <taxon>Chromadorea</taxon>
        <taxon>Rhabditida</taxon>
        <taxon>Spirurina</taxon>
        <taxon>Oxyuridomorpha</taxon>
        <taxon>Oxyuroidea</taxon>
        <taxon>Oxyuridae</taxon>
        <taxon>Enterobius</taxon>
    </lineage>
</organism>
<reference evidence="3" key="1">
    <citation type="submission" date="2017-02" db="UniProtKB">
        <authorList>
            <consortium name="WormBaseParasite"/>
        </authorList>
    </citation>
    <scope>IDENTIFICATION</scope>
</reference>
<evidence type="ECO:0000313" key="1">
    <source>
        <dbReference type="EMBL" id="VDD91175.1"/>
    </source>
</evidence>
<accession>A0A0N4V7P4</accession>
<gene>
    <name evidence="1" type="ORF">EVEC_LOCUS5926</name>
</gene>
<dbReference type="Proteomes" id="UP000274131">
    <property type="component" value="Unassembled WGS sequence"/>
</dbReference>
<dbReference type="OrthoDB" id="5813706at2759"/>
<sequence length="66" mass="7808">MVMHLANRFYMKPVINRCEEIIAHKVDTLDMNRLFEVTRMPGDVVADVYAAKMKRCKTKRKKCCFL</sequence>
<dbReference type="EMBL" id="UXUI01008315">
    <property type="protein sequence ID" value="VDD91175.1"/>
    <property type="molecule type" value="Genomic_DNA"/>
</dbReference>